<reference evidence="4" key="1">
    <citation type="submission" date="2020-06" db="EMBL/GenBank/DDBJ databases">
        <title>Draft genome of Bugula neritina, a colonial animal packing powerful symbionts and potential medicines.</title>
        <authorList>
            <person name="Rayko M."/>
        </authorList>
    </citation>
    <scope>NUCLEOTIDE SEQUENCE [LARGE SCALE GENOMIC DNA]</scope>
    <source>
        <strain evidence="4">Kwan_BN1</strain>
    </source>
</reference>
<dbReference type="InterPro" id="IPR011989">
    <property type="entry name" value="ARM-like"/>
</dbReference>
<feature type="repeat" description="ARM" evidence="2">
    <location>
        <begin position="192"/>
        <end position="234"/>
    </location>
</feature>
<dbReference type="GO" id="GO:0061608">
    <property type="term" value="F:nuclear import signal receptor activity"/>
    <property type="evidence" value="ECO:0007669"/>
    <property type="project" value="InterPro"/>
</dbReference>
<evidence type="ECO:0000313" key="4">
    <source>
        <dbReference type="EMBL" id="KAF6020867.1"/>
    </source>
</evidence>
<dbReference type="AlphaFoldDB" id="A0A7J7J4R1"/>
<evidence type="ECO:0000313" key="5">
    <source>
        <dbReference type="Proteomes" id="UP000593567"/>
    </source>
</evidence>
<dbReference type="Gene3D" id="1.25.10.10">
    <property type="entry name" value="Leucine-rich Repeat Variant"/>
    <property type="match status" value="2"/>
</dbReference>
<protein>
    <recommendedName>
        <fullName evidence="1">Importin subunit alpha</fullName>
    </recommendedName>
</protein>
<organism evidence="4 5">
    <name type="scientific">Bugula neritina</name>
    <name type="common">Brown bryozoan</name>
    <name type="synonym">Sertularia neritina</name>
    <dbReference type="NCBI Taxonomy" id="10212"/>
    <lineage>
        <taxon>Eukaryota</taxon>
        <taxon>Metazoa</taxon>
        <taxon>Spiralia</taxon>
        <taxon>Lophotrochozoa</taxon>
        <taxon>Bryozoa</taxon>
        <taxon>Gymnolaemata</taxon>
        <taxon>Cheilostomatida</taxon>
        <taxon>Flustrina</taxon>
        <taxon>Buguloidea</taxon>
        <taxon>Bugulidae</taxon>
        <taxon>Bugula</taxon>
    </lineage>
</organism>
<evidence type="ECO:0000256" key="3">
    <source>
        <dbReference type="SAM" id="MobiDB-lite"/>
    </source>
</evidence>
<dbReference type="OrthoDB" id="21522at2759"/>
<dbReference type="PANTHER" id="PTHR16356:SF1">
    <property type="entry name" value="TRANSMEMBRANE AND COILED-COIL DOMAIN-CONTAINING PROTEIN 6"/>
    <property type="match status" value="1"/>
</dbReference>
<proteinExistence type="inferred from homology"/>
<evidence type="ECO:0000256" key="2">
    <source>
        <dbReference type="PROSITE-ProRule" id="PRU00259"/>
    </source>
</evidence>
<sequence>MERKQQHKKGHQKAVTDLRKKWKAESLALSKEKRSQLLDAKRIRHSPAASPTHGDTDDESTDDNVSLVQVDKAIEDMKNKSERIGALKLLQRALAQGSLVIDHFMAYDGALDRLVGLLSDSDAELQIECVWCVANITAGEHEATLRVAKSTAPYMVTYLSSDNHNLQEQCAWALGNIAGDSEECRDLLISHGIVPPLIALLKSPDSGCIKNSAFALSNLARGSNEKRALLTENETQLYNSGAVSKMVDQLIIHSKDEDLHNNVLATPVLRFLGNVFSGPDELSERACAEHPTLLTTIAKFLCSNHRHVIKETLWLLSNISADFKVCKEIVASDLIEKLVKHLSSSYEIKMEAAYCLCHIAIHQQKEWAEAMLEKQAVKAFVPFLKSHDGEEIHVALTYFEAMFRILNCTKQFEDAGGLSCIEPLEYHKDENIKAVTNDLLEKYFYKEEATSG</sequence>
<dbReference type="InterPro" id="IPR016024">
    <property type="entry name" value="ARM-type_fold"/>
</dbReference>
<comment type="caution">
    <text evidence="4">The sequence shown here is derived from an EMBL/GenBank/DDBJ whole genome shotgun (WGS) entry which is preliminary data.</text>
</comment>
<dbReference type="Pfam" id="PF00514">
    <property type="entry name" value="Arm"/>
    <property type="match status" value="3"/>
</dbReference>
<dbReference type="PANTHER" id="PTHR16356">
    <property type="entry name" value="TRANSMEMBRANE AND COILED-COIL DOMAIN-CONTAINING PROTEIN 6 TMCO6"/>
    <property type="match status" value="1"/>
</dbReference>
<keyword evidence="1" id="KW-0653">Protein transport</keyword>
<keyword evidence="1" id="KW-0813">Transport</keyword>
<keyword evidence="5" id="KW-1185">Reference proteome</keyword>
<dbReference type="Proteomes" id="UP000593567">
    <property type="component" value="Unassembled WGS sequence"/>
</dbReference>
<dbReference type="GO" id="GO:0005737">
    <property type="term" value="C:cytoplasm"/>
    <property type="evidence" value="ECO:0007669"/>
    <property type="project" value="InterPro"/>
</dbReference>
<dbReference type="PIRSF" id="PIRSF005673">
    <property type="entry name" value="Importin_alpha"/>
    <property type="match status" value="1"/>
</dbReference>
<comment type="similarity">
    <text evidence="1">Belongs to the importin alpha family.</text>
</comment>
<dbReference type="EMBL" id="VXIV02003141">
    <property type="protein sequence ID" value="KAF6020867.1"/>
    <property type="molecule type" value="Genomic_DNA"/>
</dbReference>
<accession>A0A7J7J4R1</accession>
<evidence type="ECO:0000256" key="1">
    <source>
        <dbReference type="PIRNR" id="PIRNR005673"/>
    </source>
</evidence>
<dbReference type="GO" id="GO:0006606">
    <property type="term" value="P:protein import into nucleus"/>
    <property type="evidence" value="ECO:0007669"/>
    <property type="project" value="InterPro"/>
</dbReference>
<name>A0A7J7J4R1_BUGNE</name>
<dbReference type="PROSITE" id="PS50176">
    <property type="entry name" value="ARM_REPEAT"/>
    <property type="match status" value="1"/>
</dbReference>
<dbReference type="SUPFAM" id="SSF48371">
    <property type="entry name" value="ARM repeat"/>
    <property type="match status" value="1"/>
</dbReference>
<feature type="region of interest" description="Disordered" evidence="3">
    <location>
        <begin position="38"/>
        <end position="64"/>
    </location>
</feature>
<gene>
    <name evidence="4" type="ORF">EB796_020782</name>
</gene>
<dbReference type="InterPro" id="IPR024931">
    <property type="entry name" value="Importin_alpha"/>
</dbReference>
<dbReference type="InterPro" id="IPR000225">
    <property type="entry name" value="Armadillo"/>
</dbReference>
<dbReference type="SMART" id="SM00185">
    <property type="entry name" value="ARM"/>
    <property type="match status" value="6"/>
</dbReference>